<evidence type="ECO:0008006" key="3">
    <source>
        <dbReference type="Google" id="ProtNLM"/>
    </source>
</evidence>
<organism evidence="1 2">
    <name type="scientific">Methanosarcina siciliae HI350</name>
    <dbReference type="NCBI Taxonomy" id="1434119"/>
    <lineage>
        <taxon>Archaea</taxon>
        <taxon>Methanobacteriati</taxon>
        <taxon>Methanobacteriota</taxon>
        <taxon>Stenosarchaea group</taxon>
        <taxon>Methanomicrobia</taxon>
        <taxon>Methanosarcinales</taxon>
        <taxon>Methanosarcinaceae</taxon>
        <taxon>Methanosarcina</taxon>
    </lineage>
</organism>
<reference evidence="1 2" key="1">
    <citation type="submission" date="2014-07" db="EMBL/GenBank/DDBJ databases">
        <title>Methanogenic archaea and the global carbon cycle.</title>
        <authorList>
            <person name="Henriksen J.R."/>
            <person name="Luke J."/>
            <person name="Reinhart S."/>
            <person name="Benedict M.N."/>
            <person name="Youngblut N.D."/>
            <person name="Metcalf M.E."/>
            <person name="Whitaker R.J."/>
            <person name="Metcalf W.W."/>
        </authorList>
    </citation>
    <scope>NUCLEOTIDE SEQUENCE [LARGE SCALE GENOMIC DNA]</scope>
    <source>
        <strain evidence="1 2">HI350</strain>
    </source>
</reference>
<dbReference type="KEGG" id="msz:MSSIH_2120"/>
<evidence type="ECO:0000313" key="1">
    <source>
        <dbReference type="EMBL" id="AKB32810.1"/>
    </source>
</evidence>
<evidence type="ECO:0000313" key="2">
    <source>
        <dbReference type="Proteomes" id="UP000033092"/>
    </source>
</evidence>
<protein>
    <recommendedName>
        <fullName evidence="3">DZANK-type domain-containing protein</fullName>
    </recommendedName>
</protein>
<dbReference type="HOGENOM" id="CLU_2177908_0_0_2"/>
<gene>
    <name evidence="1" type="ORF">MSSIH_2120</name>
</gene>
<dbReference type="EMBL" id="CP009507">
    <property type="protein sequence ID" value="AKB32810.1"/>
    <property type="molecule type" value="Genomic_DNA"/>
</dbReference>
<dbReference type="RefSeq" id="WP_261788797.1">
    <property type="nucleotide sequence ID" value="NZ_CP009507.1"/>
</dbReference>
<name>A0A0E3PF47_9EURY</name>
<proteinExistence type="predicted"/>
<dbReference type="PATRIC" id="fig|1434119.4.peg.2750"/>
<sequence>MTARKECLQNGEKSEQDNLCVEYAPRENVELTAIRAERMVDEMREKASSANVFKGEIERRQTICPECGKHSGEGKFCNNCGAPIALTKCLNCGNKVPLAPGSAGKAEQS</sequence>
<dbReference type="GeneID" id="41606197"/>
<accession>A0A0E3PF47</accession>
<dbReference type="AlphaFoldDB" id="A0A0E3PF47"/>
<dbReference type="Proteomes" id="UP000033092">
    <property type="component" value="Chromosome"/>
</dbReference>